<evidence type="ECO:0000313" key="1">
    <source>
        <dbReference type="EMBL" id="KAJ7524197.1"/>
    </source>
</evidence>
<organism evidence="1 2">
    <name type="scientific">Diphasiastrum complanatum</name>
    <name type="common">Issler's clubmoss</name>
    <name type="synonym">Lycopodium complanatum</name>
    <dbReference type="NCBI Taxonomy" id="34168"/>
    <lineage>
        <taxon>Eukaryota</taxon>
        <taxon>Viridiplantae</taxon>
        <taxon>Streptophyta</taxon>
        <taxon>Embryophyta</taxon>
        <taxon>Tracheophyta</taxon>
        <taxon>Lycopodiopsida</taxon>
        <taxon>Lycopodiales</taxon>
        <taxon>Lycopodiaceae</taxon>
        <taxon>Lycopodioideae</taxon>
        <taxon>Diphasiastrum</taxon>
    </lineage>
</organism>
<comment type="caution">
    <text evidence="1">The sequence shown here is derived from an EMBL/GenBank/DDBJ whole genome shotgun (WGS) entry which is preliminary data.</text>
</comment>
<gene>
    <name evidence="1" type="ORF">O6H91_18G081800</name>
</gene>
<keyword evidence="2" id="KW-1185">Reference proteome</keyword>
<protein>
    <submittedName>
        <fullName evidence="1">Uncharacterized protein</fullName>
    </submittedName>
</protein>
<accession>A0ACC2B385</accession>
<proteinExistence type="predicted"/>
<dbReference type="EMBL" id="CM055109">
    <property type="protein sequence ID" value="KAJ7524197.1"/>
    <property type="molecule type" value="Genomic_DNA"/>
</dbReference>
<sequence length="149" mass="15870">MVASVVLLQTIVLVILFVSDRATSCNASHAQHIRTIGSSSKGYGELPQWPTNRGLASKEEQCGKESSSSGSRTIVICFSREDDPSEPTADLPSGALDLLPMLPKTFHVPPAGPNPMGNDETMQEQDGSAAVTEAKDKNAQEQSNSEVKD</sequence>
<name>A0ACC2B385_DIPCM</name>
<reference evidence="2" key="1">
    <citation type="journal article" date="2024" name="Proc. Natl. Acad. Sci. U.S.A.">
        <title>Extraordinary preservation of gene collinearity over three hundred million years revealed in homosporous lycophytes.</title>
        <authorList>
            <person name="Li C."/>
            <person name="Wickell D."/>
            <person name="Kuo L.Y."/>
            <person name="Chen X."/>
            <person name="Nie B."/>
            <person name="Liao X."/>
            <person name="Peng D."/>
            <person name="Ji J."/>
            <person name="Jenkins J."/>
            <person name="Williams M."/>
            <person name="Shu S."/>
            <person name="Plott C."/>
            <person name="Barry K."/>
            <person name="Rajasekar S."/>
            <person name="Grimwood J."/>
            <person name="Han X."/>
            <person name="Sun S."/>
            <person name="Hou Z."/>
            <person name="He W."/>
            <person name="Dai G."/>
            <person name="Sun C."/>
            <person name="Schmutz J."/>
            <person name="Leebens-Mack J.H."/>
            <person name="Li F.W."/>
            <person name="Wang L."/>
        </authorList>
    </citation>
    <scope>NUCLEOTIDE SEQUENCE [LARGE SCALE GENOMIC DNA]</scope>
    <source>
        <strain evidence="2">cv. PW_Plant_1</strain>
    </source>
</reference>
<dbReference type="Proteomes" id="UP001162992">
    <property type="component" value="Chromosome 18"/>
</dbReference>
<evidence type="ECO:0000313" key="2">
    <source>
        <dbReference type="Proteomes" id="UP001162992"/>
    </source>
</evidence>